<feature type="compositionally biased region" description="Basic residues" evidence="1">
    <location>
        <begin position="117"/>
        <end position="130"/>
    </location>
</feature>
<dbReference type="PROSITE" id="PS50943">
    <property type="entry name" value="HTH_CROC1"/>
    <property type="match status" value="1"/>
</dbReference>
<gene>
    <name evidence="3" type="ORF">E4K66_32785</name>
</gene>
<evidence type="ECO:0000313" key="4">
    <source>
        <dbReference type="Proteomes" id="UP000298225"/>
    </source>
</evidence>
<comment type="caution">
    <text evidence="3">The sequence shown here is derived from an EMBL/GenBank/DDBJ whole genome shotgun (WGS) entry which is preliminary data.</text>
</comment>
<name>A0A4Y9KX35_9BRAD</name>
<accession>A0A4Y9KX35</accession>
<dbReference type="Pfam" id="PF01381">
    <property type="entry name" value="HTH_3"/>
    <property type="match status" value="1"/>
</dbReference>
<dbReference type="EMBL" id="SPQU01000024">
    <property type="protein sequence ID" value="TFV30960.1"/>
    <property type="molecule type" value="Genomic_DNA"/>
</dbReference>
<dbReference type="InterPro" id="IPR001387">
    <property type="entry name" value="Cro/C1-type_HTH"/>
</dbReference>
<dbReference type="SMART" id="SM00530">
    <property type="entry name" value="HTH_XRE"/>
    <property type="match status" value="1"/>
</dbReference>
<dbReference type="AlphaFoldDB" id="A0A4Y9KX35"/>
<evidence type="ECO:0000256" key="1">
    <source>
        <dbReference type="SAM" id="MobiDB-lite"/>
    </source>
</evidence>
<dbReference type="SUPFAM" id="SSF47413">
    <property type="entry name" value="lambda repressor-like DNA-binding domains"/>
    <property type="match status" value="1"/>
</dbReference>
<dbReference type="OrthoDB" id="7871866at2"/>
<feature type="domain" description="HTH cro/C1-type" evidence="2">
    <location>
        <begin position="34"/>
        <end position="90"/>
    </location>
</feature>
<protein>
    <submittedName>
        <fullName evidence="3">XRE family transcriptional regulator</fullName>
    </submittedName>
</protein>
<dbReference type="GO" id="GO:0003677">
    <property type="term" value="F:DNA binding"/>
    <property type="evidence" value="ECO:0007669"/>
    <property type="project" value="InterPro"/>
</dbReference>
<feature type="region of interest" description="Disordered" evidence="1">
    <location>
        <begin position="98"/>
        <end position="130"/>
    </location>
</feature>
<evidence type="ECO:0000259" key="2">
    <source>
        <dbReference type="PROSITE" id="PS50943"/>
    </source>
</evidence>
<dbReference type="CDD" id="cd00093">
    <property type="entry name" value="HTH_XRE"/>
    <property type="match status" value="1"/>
</dbReference>
<dbReference type="InterPro" id="IPR010982">
    <property type="entry name" value="Lambda_DNA-bd_dom_sf"/>
</dbReference>
<dbReference type="Proteomes" id="UP000298225">
    <property type="component" value="Unassembled WGS sequence"/>
</dbReference>
<keyword evidence="4" id="KW-1185">Reference proteome</keyword>
<dbReference type="RefSeq" id="WP_135171490.1">
    <property type="nucleotide sequence ID" value="NZ_SPQU01000024.1"/>
</dbReference>
<dbReference type="Gene3D" id="1.10.260.40">
    <property type="entry name" value="lambda repressor-like DNA-binding domains"/>
    <property type="match status" value="1"/>
</dbReference>
<evidence type="ECO:0000313" key="3">
    <source>
        <dbReference type="EMBL" id="TFV30960.1"/>
    </source>
</evidence>
<proteinExistence type="predicted"/>
<sequence>MPRIKSITSEEVRRRRREVSDRARAAELVLPHGMREMREALGLSRREFADLVVIRLTARQIADIETGRVNPTARTLETIGRIFGFRLGFVPCGSGTQPGAPFAWKPKPPTPEQSARLRARHAAARKRRLK</sequence>
<organism evidence="3 4">
    <name type="scientific">Bradyrhizobium frederickii</name>
    <dbReference type="NCBI Taxonomy" id="2560054"/>
    <lineage>
        <taxon>Bacteria</taxon>
        <taxon>Pseudomonadati</taxon>
        <taxon>Pseudomonadota</taxon>
        <taxon>Alphaproteobacteria</taxon>
        <taxon>Hyphomicrobiales</taxon>
        <taxon>Nitrobacteraceae</taxon>
        <taxon>Bradyrhizobium</taxon>
    </lineage>
</organism>
<reference evidence="3 4" key="1">
    <citation type="submission" date="2019-03" db="EMBL/GenBank/DDBJ databases">
        <title>Bradyrhizobium strains diversity isolated from Chamaecrista fasciculata.</title>
        <authorList>
            <person name="Urquiaga M.C.O."/>
            <person name="Hungria M."/>
            <person name="Delamuta J.R.M."/>
        </authorList>
    </citation>
    <scope>NUCLEOTIDE SEQUENCE [LARGE SCALE GENOMIC DNA]</scope>
    <source>
        <strain evidence="3 4">CNPSo 3424</strain>
    </source>
</reference>